<proteinExistence type="predicted"/>
<gene>
    <name evidence="3" type="ORF">EZE20_11695</name>
</gene>
<sequence length="270" mass="30964">MPLYTDQIGFTTQIDSPPRRIVSLVPSQTELLFDLGLDETVVGITRFCIYPTFKIQDKTQVGGTKNPDLELIRSLKPDLIIANKEENREEDILALKQDFSVWISDVNTLAEATDMIRKLGEILENSSSADWIAERIERQFQAFRESQATSHVPRRVAYMIWQKPWMVAGGNTFIDSMLAEAGFQNAFKDQARYPECSQLDLEAAHPDVIFLSTEPFPFQEKHREQLQALFPQTQVLRVNGELFSWYGSRLLRSPAYFQKVLEQLTLLSSK</sequence>
<keyword evidence="1" id="KW-0732">Signal</keyword>
<dbReference type="PROSITE" id="PS50983">
    <property type="entry name" value="FE_B12_PBP"/>
    <property type="match status" value="1"/>
</dbReference>
<evidence type="ECO:0000313" key="4">
    <source>
        <dbReference type="Proteomes" id="UP000295706"/>
    </source>
</evidence>
<evidence type="ECO:0000256" key="1">
    <source>
        <dbReference type="ARBA" id="ARBA00022729"/>
    </source>
</evidence>
<dbReference type="NCBIfam" id="NF038402">
    <property type="entry name" value="TroA_like"/>
    <property type="match status" value="1"/>
</dbReference>
<comment type="caution">
    <text evidence="3">The sequence shown here is derived from an EMBL/GenBank/DDBJ whole genome shotgun (WGS) entry which is preliminary data.</text>
</comment>
<dbReference type="EMBL" id="SMJU01000006">
    <property type="protein sequence ID" value="TDB65352.1"/>
    <property type="molecule type" value="Genomic_DNA"/>
</dbReference>
<reference evidence="3 4" key="1">
    <citation type="submission" date="2019-02" db="EMBL/GenBank/DDBJ databases">
        <title>Arundinibacter roseus gen. nov., sp. nov., a new member of the family Cytophagaceae.</title>
        <authorList>
            <person name="Szuroczki S."/>
            <person name="Khayer B."/>
            <person name="Sproer C."/>
            <person name="Toumi M."/>
            <person name="Szabo A."/>
            <person name="Felfoldi T."/>
            <person name="Schumann P."/>
            <person name="Toth E."/>
        </authorList>
    </citation>
    <scope>NUCLEOTIDE SEQUENCE [LARGE SCALE GENOMIC DNA]</scope>
    <source>
        <strain evidence="3 4">DMA-k-7a</strain>
    </source>
</reference>
<dbReference type="AlphaFoldDB" id="A0A4R4KEN8"/>
<evidence type="ECO:0000259" key="2">
    <source>
        <dbReference type="PROSITE" id="PS50983"/>
    </source>
</evidence>
<protein>
    <submittedName>
        <fullName evidence="3">Cobalamin-binding protein</fullName>
    </submittedName>
</protein>
<accession>A0A4R4KEN8</accession>
<keyword evidence="4" id="KW-1185">Reference proteome</keyword>
<dbReference type="PANTHER" id="PTHR30535">
    <property type="entry name" value="VITAMIN B12-BINDING PROTEIN"/>
    <property type="match status" value="1"/>
</dbReference>
<organism evidence="3 4">
    <name type="scientific">Arundinibacter roseus</name>
    <dbReference type="NCBI Taxonomy" id="2070510"/>
    <lineage>
        <taxon>Bacteria</taxon>
        <taxon>Pseudomonadati</taxon>
        <taxon>Bacteroidota</taxon>
        <taxon>Cytophagia</taxon>
        <taxon>Cytophagales</taxon>
        <taxon>Spirosomataceae</taxon>
        <taxon>Arundinibacter</taxon>
    </lineage>
</organism>
<feature type="domain" description="Fe/B12 periplasmic-binding" evidence="2">
    <location>
        <begin position="20"/>
        <end position="268"/>
    </location>
</feature>
<dbReference type="PANTHER" id="PTHR30535:SF35">
    <property type="entry name" value="PERIPLASMIC BINDING PROTEIN"/>
    <property type="match status" value="1"/>
</dbReference>
<dbReference type="RefSeq" id="WP_132117749.1">
    <property type="nucleotide sequence ID" value="NZ_SMJU01000006.1"/>
</dbReference>
<name>A0A4R4KEN8_9BACT</name>
<dbReference type="InterPro" id="IPR050902">
    <property type="entry name" value="ABC_Transporter_SBP"/>
</dbReference>
<dbReference type="Proteomes" id="UP000295706">
    <property type="component" value="Unassembled WGS sequence"/>
</dbReference>
<evidence type="ECO:0000313" key="3">
    <source>
        <dbReference type="EMBL" id="TDB65352.1"/>
    </source>
</evidence>
<dbReference type="Pfam" id="PF01497">
    <property type="entry name" value="Peripla_BP_2"/>
    <property type="match status" value="1"/>
</dbReference>
<dbReference type="InterPro" id="IPR054828">
    <property type="entry name" value="Vit_B12_bind_prot"/>
</dbReference>
<dbReference type="OrthoDB" id="9816357at2"/>
<dbReference type="InterPro" id="IPR002491">
    <property type="entry name" value="ABC_transptr_periplasmic_BD"/>
</dbReference>
<dbReference type="Gene3D" id="3.40.50.1980">
    <property type="entry name" value="Nitrogenase molybdenum iron protein domain"/>
    <property type="match status" value="2"/>
</dbReference>
<dbReference type="SUPFAM" id="SSF53807">
    <property type="entry name" value="Helical backbone' metal receptor"/>
    <property type="match status" value="1"/>
</dbReference>